<dbReference type="Proteomes" id="UP000007799">
    <property type="component" value="Unassembled WGS sequence"/>
</dbReference>
<organism evidence="2">
    <name type="scientific">Salpingoeca rosetta (strain ATCC 50818 / BSB-021)</name>
    <dbReference type="NCBI Taxonomy" id="946362"/>
    <lineage>
        <taxon>Eukaryota</taxon>
        <taxon>Choanoflagellata</taxon>
        <taxon>Craspedida</taxon>
        <taxon>Salpingoecidae</taxon>
        <taxon>Salpingoeca</taxon>
    </lineage>
</organism>
<dbReference type="GeneID" id="16072173"/>
<gene>
    <name evidence="1" type="ORF">PTSG_07809</name>
</gene>
<dbReference type="EMBL" id="GL832973">
    <property type="protein sequence ID" value="EGD75691.1"/>
    <property type="molecule type" value="Genomic_DNA"/>
</dbReference>
<name>F2UGE1_SALR5</name>
<keyword evidence="2" id="KW-1185">Reference proteome</keyword>
<dbReference type="InParanoid" id="F2UGE1"/>
<dbReference type="KEGG" id="sre:PTSG_07809"/>
<accession>F2UGE1</accession>
<sequence length="192" mass="20996">MTQTHAGKYECKCVLPPPLAMCGPTVGYEDVAASHVQPLPAPDAPNYLWWRYNLAQYLGGAWYSFLEEGKCPHTPAAAAAAPLQLANNSSNTNTGDSCYWRVVDVRKRVRKNCTDAIIQAAVQSVHPDCFGACKQPRNVTSPCWIECFFSTLMGKTSAHEVYDPSHALNTTLLHGAFLQSFADPEHQGCPPV</sequence>
<evidence type="ECO:0000313" key="2">
    <source>
        <dbReference type="Proteomes" id="UP000007799"/>
    </source>
</evidence>
<reference evidence="1" key="1">
    <citation type="submission" date="2009-08" db="EMBL/GenBank/DDBJ databases">
        <title>Annotation of Salpingoeca rosetta.</title>
        <authorList>
            <consortium name="The Broad Institute Genome Sequencing Platform"/>
            <person name="Russ C."/>
            <person name="Cuomo C."/>
            <person name="Burger G."/>
            <person name="Gray M.W."/>
            <person name="Holland P.W.H."/>
            <person name="King N."/>
            <person name="Lang F.B.F."/>
            <person name="Roger A.J."/>
            <person name="Ruiz-Trillo I."/>
            <person name="Young S.K."/>
            <person name="Zeng Q."/>
            <person name="Gargeya S."/>
            <person name="Alvarado L."/>
            <person name="Berlin A."/>
            <person name="Chapman S.B."/>
            <person name="Chen Z."/>
            <person name="Freedman E."/>
            <person name="Gellesch M."/>
            <person name="Goldberg J."/>
            <person name="Griggs A."/>
            <person name="Gujja S."/>
            <person name="Heilman E."/>
            <person name="Heiman D."/>
            <person name="Howarth C."/>
            <person name="Mehta T."/>
            <person name="Neiman D."/>
            <person name="Pearson M."/>
            <person name="Roberts A."/>
            <person name="Saif S."/>
            <person name="Shea T."/>
            <person name="Shenoy N."/>
            <person name="Sisk P."/>
            <person name="Stolte C."/>
            <person name="Sykes S."/>
            <person name="White J."/>
            <person name="Yandava C."/>
            <person name="Haas B."/>
            <person name="Nusbaum C."/>
            <person name="Birren B."/>
        </authorList>
    </citation>
    <scope>NUCLEOTIDE SEQUENCE [LARGE SCALE GENOMIC DNA]</scope>
    <source>
        <strain evidence="1">ATCC 50818</strain>
    </source>
</reference>
<protein>
    <submittedName>
        <fullName evidence="1">Uncharacterized protein</fullName>
    </submittedName>
</protein>
<evidence type="ECO:0000313" key="1">
    <source>
        <dbReference type="EMBL" id="EGD75691.1"/>
    </source>
</evidence>
<dbReference type="RefSeq" id="XP_004991612.1">
    <property type="nucleotide sequence ID" value="XM_004991555.1"/>
</dbReference>
<dbReference type="OrthoDB" id="200619at2759"/>
<dbReference type="AlphaFoldDB" id="F2UGE1"/>
<proteinExistence type="predicted"/>